<evidence type="ECO:0000259" key="2">
    <source>
        <dbReference type="PROSITE" id="PS51112"/>
    </source>
</evidence>
<organism evidence="3 4">
    <name type="scientific">Pontiella agarivorans</name>
    <dbReference type="NCBI Taxonomy" id="3038953"/>
    <lineage>
        <taxon>Bacteria</taxon>
        <taxon>Pseudomonadati</taxon>
        <taxon>Kiritimatiellota</taxon>
        <taxon>Kiritimatiellia</taxon>
        <taxon>Kiritimatiellales</taxon>
        <taxon>Pontiellaceae</taxon>
        <taxon>Pontiella</taxon>
    </lineage>
</organism>
<dbReference type="PROSITE" id="PS51112">
    <property type="entry name" value="AMMECR1"/>
    <property type="match status" value="1"/>
</dbReference>
<comment type="similarity">
    <text evidence="1">Belongs to the MEMO1 family.</text>
</comment>
<dbReference type="Pfam" id="PF01875">
    <property type="entry name" value="Memo"/>
    <property type="match status" value="1"/>
</dbReference>
<dbReference type="Gene3D" id="3.30.1490.150">
    <property type="entry name" value="Hypothetical protein ph0010, domain 2"/>
    <property type="match status" value="1"/>
</dbReference>
<keyword evidence="4" id="KW-1185">Reference proteome</keyword>
<dbReference type="CDD" id="cd07361">
    <property type="entry name" value="MEMO_like"/>
    <property type="match status" value="1"/>
</dbReference>
<accession>A0ABU5MZF9</accession>
<dbReference type="SUPFAM" id="SSF143447">
    <property type="entry name" value="AMMECR1-like"/>
    <property type="match status" value="1"/>
</dbReference>
<protein>
    <submittedName>
        <fullName evidence="3">AmmeMemoRadiSam system protein B</fullName>
    </submittedName>
</protein>
<dbReference type="InterPro" id="IPR023473">
    <property type="entry name" value="AMMECR1"/>
</dbReference>
<name>A0ABU5MZF9_9BACT</name>
<dbReference type="InterPro" id="IPR027485">
    <property type="entry name" value="AMMECR1_N"/>
</dbReference>
<dbReference type="Gene3D" id="3.30.700.20">
    <property type="entry name" value="Hypothetical protein ph0010, domain 1"/>
    <property type="match status" value="1"/>
</dbReference>
<dbReference type="InterPro" id="IPR036071">
    <property type="entry name" value="AMMECR1_dom_sf"/>
</dbReference>
<dbReference type="NCBIfam" id="TIGR04336">
    <property type="entry name" value="AmmeMemoSam_B"/>
    <property type="match status" value="1"/>
</dbReference>
<proteinExistence type="inferred from homology"/>
<evidence type="ECO:0000256" key="1">
    <source>
        <dbReference type="ARBA" id="ARBA00006315"/>
    </source>
</evidence>
<reference evidence="3 4" key="1">
    <citation type="journal article" date="2024" name="Appl. Environ. Microbiol.">
        <title>Pontiella agarivorans sp. nov., a novel marine anaerobic bacterium capable of degrading macroalgal polysaccharides and fixing nitrogen.</title>
        <authorList>
            <person name="Liu N."/>
            <person name="Kivenson V."/>
            <person name="Peng X."/>
            <person name="Cui Z."/>
            <person name="Lankiewicz T.S."/>
            <person name="Gosselin K.M."/>
            <person name="English C.J."/>
            <person name="Blair E.M."/>
            <person name="O'Malley M.A."/>
            <person name="Valentine D.L."/>
        </authorList>
    </citation>
    <scope>NUCLEOTIDE SEQUENCE [LARGE SCALE GENOMIC DNA]</scope>
    <source>
        <strain evidence="3 4">NLcol2</strain>
    </source>
</reference>
<dbReference type="EMBL" id="JARVCO010000010">
    <property type="protein sequence ID" value="MDZ8119351.1"/>
    <property type="molecule type" value="Genomic_DNA"/>
</dbReference>
<feature type="domain" description="AMMECR1" evidence="2">
    <location>
        <begin position="298"/>
        <end position="471"/>
    </location>
</feature>
<dbReference type="InterPro" id="IPR002733">
    <property type="entry name" value="AMMECR1_domain"/>
</dbReference>
<dbReference type="Proteomes" id="UP001290861">
    <property type="component" value="Unassembled WGS sequence"/>
</dbReference>
<dbReference type="PANTHER" id="PTHR11060">
    <property type="entry name" value="PROTEIN MEMO1"/>
    <property type="match status" value="1"/>
</dbReference>
<dbReference type="InterPro" id="IPR002737">
    <property type="entry name" value="MEMO1_fam"/>
</dbReference>
<evidence type="ECO:0000313" key="3">
    <source>
        <dbReference type="EMBL" id="MDZ8119351.1"/>
    </source>
</evidence>
<dbReference type="InterPro" id="IPR027623">
    <property type="entry name" value="AmmeMemoSam_A"/>
</dbReference>
<gene>
    <name evidence="3" type="primary">amrB</name>
    <name evidence="3" type="ORF">P9H32_12035</name>
</gene>
<dbReference type="Pfam" id="PF01871">
    <property type="entry name" value="AMMECR1"/>
    <property type="match status" value="1"/>
</dbReference>
<dbReference type="RefSeq" id="WP_322609135.1">
    <property type="nucleotide sequence ID" value="NZ_JARVCO010000010.1"/>
</dbReference>
<dbReference type="Gene3D" id="3.40.830.10">
    <property type="entry name" value="LigB-like"/>
    <property type="match status" value="1"/>
</dbReference>
<dbReference type="PANTHER" id="PTHR11060:SF0">
    <property type="entry name" value="PROTEIN MEMO1"/>
    <property type="match status" value="1"/>
</dbReference>
<sequence length="471" mass="51607">MKTTVLDSGLAGQWYSDDPVHLAHVIDAYLDAADPPAVENPIGLLLPHAGYRYSGMAAAYGAKLLKNSRFKRVIIIGPSHRVVLQDSVSIPEVTHIKTPLGLIPLDGPAISELRKNDVFLAHPQAHRNEHSVQIELPILQRVLNGFSLIPVVCGQLSEAGAKRIAAELKPLMNDETLLVISSDFTHYGQSFGYVPFTQNIEENLRALDMGAFAKIQAHDLQGFQQYVQDTGATICGSGPIAVLLAMLPEDAKIDLLKYETSGNLTGDWSHCVSYLSAAVSGHWKTDAAQGKYPELSSKDKHTLLAFARYIISKELRPDIPAVEIQPTPVMQEKRGVFVTLHKRGQLRGCIGEIFPRRPLIDAVNAQALNAAFHDPRFPKLRADELAEVDLEISVLTPPEPVDSWEHIEIGRHGIVLSCGPHSAVFLPQVATEQGWDLETTLTHLSVKAGRPSNAWKADCAFEVFEADVFGE</sequence>
<comment type="caution">
    <text evidence="3">The sequence shown here is derived from an EMBL/GenBank/DDBJ whole genome shotgun (WGS) entry which is preliminary data.</text>
</comment>
<dbReference type="NCBIfam" id="TIGR04335">
    <property type="entry name" value="AmmeMemoSam_A"/>
    <property type="match status" value="1"/>
</dbReference>
<dbReference type="NCBIfam" id="TIGR00296">
    <property type="entry name" value="TIGR00296 family protein"/>
    <property type="match status" value="1"/>
</dbReference>
<evidence type="ECO:0000313" key="4">
    <source>
        <dbReference type="Proteomes" id="UP001290861"/>
    </source>
</evidence>